<name>A0ABU0S5L5_9HYPH</name>
<evidence type="ECO:0000313" key="2">
    <source>
        <dbReference type="EMBL" id="MDQ0996050.1"/>
    </source>
</evidence>
<protein>
    <recommendedName>
        <fullName evidence="4">Peptidase inhibitor I78 family protein</fullName>
    </recommendedName>
</protein>
<evidence type="ECO:0000256" key="1">
    <source>
        <dbReference type="SAM" id="SignalP"/>
    </source>
</evidence>
<dbReference type="EMBL" id="JAUSZT010000002">
    <property type="protein sequence ID" value="MDQ0996050.1"/>
    <property type="molecule type" value="Genomic_DNA"/>
</dbReference>
<sequence length="99" mass="10532">MSRANRTISILLIGLLPALASCNDKSVSLQPAQGLCSADAARKLVGKPKPTDAEAMRLSNSKLVRQIEPGQMVTHDYRQERVTIETDPASGRVVGATCG</sequence>
<dbReference type="Gene3D" id="3.30.10.10">
    <property type="entry name" value="Trypsin Inhibitor V, subunit A"/>
    <property type="match status" value="1"/>
</dbReference>
<comment type="caution">
    <text evidence="2">The sequence shown here is derived from an EMBL/GenBank/DDBJ whole genome shotgun (WGS) entry which is preliminary data.</text>
</comment>
<dbReference type="Pfam" id="PF11720">
    <property type="entry name" value="Inhibitor_I78"/>
    <property type="match status" value="1"/>
</dbReference>
<dbReference type="Proteomes" id="UP001237780">
    <property type="component" value="Unassembled WGS sequence"/>
</dbReference>
<evidence type="ECO:0008006" key="4">
    <source>
        <dbReference type="Google" id="ProtNLM"/>
    </source>
</evidence>
<proteinExistence type="predicted"/>
<reference evidence="2 3" key="1">
    <citation type="submission" date="2023-07" db="EMBL/GenBank/DDBJ databases">
        <title>Comparative genomics of wheat-associated soil bacteria to identify genetic determinants of phenazine resistance.</title>
        <authorList>
            <person name="Mouncey N."/>
        </authorList>
    </citation>
    <scope>NUCLEOTIDE SEQUENCE [LARGE SCALE GENOMIC DNA]</scope>
    <source>
        <strain evidence="2 3">W4I11</strain>
    </source>
</reference>
<gene>
    <name evidence="2" type="ORF">QFZ34_001227</name>
</gene>
<accession>A0ABU0S5L5</accession>
<keyword evidence="1" id="KW-0732">Signal</keyword>
<keyword evidence="3" id="KW-1185">Reference proteome</keyword>
<feature type="signal peptide" evidence="1">
    <location>
        <begin position="1"/>
        <end position="20"/>
    </location>
</feature>
<dbReference type="InterPro" id="IPR021719">
    <property type="entry name" value="Prot_inh_I78"/>
</dbReference>
<dbReference type="RefSeq" id="WP_307278102.1">
    <property type="nucleotide sequence ID" value="NZ_JAUSZT010000002.1"/>
</dbReference>
<organism evidence="2 3">
    <name type="scientific">Phyllobacterium ifriqiyense</name>
    <dbReference type="NCBI Taxonomy" id="314238"/>
    <lineage>
        <taxon>Bacteria</taxon>
        <taxon>Pseudomonadati</taxon>
        <taxon>Pseudomonadota</taxon>
        <taxon>Alphaproteobacteria</taxon>
        <taxon>Hyphomicrobiales</taxon>
        <taxon>Phyllobacteriaceae</taxon>
        <taxon>Phyllobacterium</taxon>
    </lineage>
</organism>
<dbReference type="PROSITE" id="PS51257">
    <property type="entry name" value="PROKAR_LIPOPROTEIN"/>
    <property type="match status" value="1"/>
</dbReference>
<evidence type="ECO:0000313" key="3">
    <source>
        <dbReference type="Proteomes" id="UP001237780"/>
    </source>
</evidence>
<feature type="chain" id="PRO_5046982330" description="Peptidase inhibitor I78 family protein" evidence="1">
    <location>
        <begin position="21"/>
        <end position="99"/>
    </location>
</feature>